<feature type="chain" id="PRO_5044442324" description="Trimeric autotransporter adhesin YadA-like C-terminal membrane anchor domain-containing protein" evidence="8">
    <location>
        <begin position="26"/>
        <end position="357"/>
    </location>
</feature>
<evidence type="ECO:0000256" key="6">
    <source>
        <dbReference type="ARBA" id="ARBA00023136"/>
    </source>
</evidence>
<keyword evidence="7" id="KW-0998">Cell outer membrane</keyword>
<dbReference type="InterPro" id="IPR005594">
    <property type="entry name" value="YadA_C"/>
</dbReference>
<reference evidence="10 11" key="1">
    <citation type="submission" date="2015-06" db="EMBL/GenBank/DDBJ databases">
        <authorList>
            <person name="Adams M."/>
            <person name="Sutton G."/>
            <person name="Nelson K."/>
            <person name="Bonomo R."/>
            <person name="McCorrison J."/>
            <person name="Sanka R."/>
            <person name="Brinkac L."/>
            <person name="Nierman W."/>
        </authorList>
    </citation>
    <scope>NUCLEOTIDE SEQUENCE [LARGE SCALE GENOMIC DNA]</scope>
    <source>
        <strain evidence="10 11">GN02692</strain>
    </source>
</reference>
<dbReference type="Pfam" id="PF03895">
    <property type="entry name" value="YadA_anchor"/>
    <property type="match status" value="1"/>
</dbReference>
<evidence type="ECO:0000256" key="8">
    <source>
        <dbReference type="SAM" id="SignalP"/>
    </source>
</evidence>
<dbReference type="RefSeq" id="WP_044597920.1">
    <property type="nucleotide sequence ID" value="NZ_CP012162.1"/>
</dbReference>
<gene>
    <name evidence="10" type="ORF">ABF77_06975</name>
</gene>
<comment type="caution">
    <text evidence="10">The sequence shown here is derived from an EMBL/GenBank/DDBJ whole genome shotgun (WGS) entry which is preliminary data.</text>
</comment>
<dbReference type="OrthoDB" id="6573064at2"/>
<dbReference type="InterPro" id="IPR045584">
    <property type="entry name" value="Pilin-like"/>
</dbReference>
<dbReference type="Gene3D" id="3.30.1300.30">
    <property type="entry name" value="GSPII I/J protein-like"/>
    <property type="match status" value="1"/>
</dbReference>
<evidence type="ECO:0000313" key="10">
    <source>
        <dbReference type="EMBL" id="KLQ05599.1"/>
    </source>
</evidence>
<feature type="signal peptide" evidence="8">
    <location>
        <begin position="1"/>
        <end position="25"/>
    </location>
</feature>
<evidence type="ECO:0000256" key="4">
    <source>
        <dbReference type="ARBA" id="ARBA00022692"/>
    </source>
</evidence>
<dbReference type="AlphaFoldDB" id="A0A837LIT4"/>
<evidence type="ECO:0000256" key="2">
    <source>
        <dbReference type="ARBA" id="ARBA00004442"/>
    </source>
</evidence>
<keyword evidence="6" id="KW-0472">Membrane</keyword>
<protein>
    <recommendedName>
        <fullName evidence="9">Trimeric autotransporter adhesin YadA-like C-terminal membrane anchor domain-containing protein</fullName>
    </recommendedName>
</protein>
<evidence type="ECO:0000259" key="9">
    <source>
        <dbReference type="Pfam" id="PF03895"/>
    </source>
</evidence>
<accession>A0A837LIT4</accession>
<keyword evidence="3" id="KW-1134">Transmembrane beta strand</keyword>
<comment type="subcellular location">
    <subcellularLocation>
        <location evidence="2">Cell outer membrane</location>
    </subcellularLocation>
    <subcellularLocation>
        <location evidence="1">Cell surface</location>
    </subcellularLocation>
</comment>
<name>A0A837LIT4_9ENTR</name>
<dbReference type="GO" id="GO:0009279">
    <property type="term" value="C:cell outer membrane"/>
    <property type="evidence" value="ECO:0007669"/>
    <property type="project" value="UniProtKB-SubCell"/>
</dbReference>
<organism evidence="10 11">
    <name type="scientific">Enterobacter roggenkampii</name>
    <dbReference type="NCBI Taxonomy" id="1812935"/>
    <lineage>
        <taxon>Bacteria</taxon>
        <taxon>Pseudomonadati</taxon>
        <taxon>Pseudomonadota</taxon>
        <taxon>Gammaproteobacteria</taxon>
        <taxon>Enterobacterales</taxon>
        <taxon>Enterobacteriaceae</taxon>
        <taxon>Enterobacter</taxon>
        <taxon>Enterobacter cloacae complex</taxon>
    </lineage>
</organism>
<evidence type="ECO:0000256" key="5">
    <source>
        <dbReference type="ARBA" id="ARBA00022729"/>
    </source>
</evidence>
<keyword evidence="4" id="KW-0812">Transmembrane</keyword>
<feature type="domain" description="Trimeric autotransporter adhesin YadA-like C-terminal membrane anchor" evidence="9">
    <location>
        <begin position="306"/>
        <end position="357"/>
    </location>
</feature>
<sequence length="357" mass="37783">MNYLNTTAIAVFGFVFAGSMNTANAAEVNVNLDDNVNNPGAHIQIQGTDKTAYNLDNIEGSNIKQDGQIYNLQGDIDRANTAINKAQDTANTAQDGVNANTQANAILNQKVDDNKADQTIIDNKQNILIDNTNNKADAALQGVITNGQAIIDTNTRVDKAELTATNANNKADANTQALAGKVDKSIFDADQDRQDHALQDASDKATQAFNTGAYAQSLAVDAQTVAAANKAAVANVQSRQQTQETTIQNHSAQLANHESRITALESQNNAKFSSLENQQNEDRKEYRAGIAGAASLAGLHYVDTDNAVAVGAANFKDAQGYAVGYRHKFAENIAATLSTSGTSNGDEIVAASASYGW</sequence>
<dbReference type="GO" id="GO:0009986">
    <property type="term" value="C:cell surface"/>
    <property type="evidence" value="ECO:0007669"/>
    <property type="project" value="UniProtKB-SubCell"/>
</dbReference>
<dbReference type="EMBL" id="LEDI01000012">
    <property type="protein sequence ID" value="KLQ05599.1"/>
    <property type="molecule type" value="Genomic_DNA"/>
</dbReference>
<dbReference type="Proteomes" id="UP000036013">
    <property type="component" value="Unassembled WGS sequence"/>
</dbReference>
<evidence type="ECO:0000256" key="3">
    <source>
        <dbReference type="ARBA" id="ARBA00022452"/>
    </source>
</evidence>
<keyword evidence="5 8" id="KW-0732">Signal</keyword>
<proteinExistence type="predicted"/>
<dbReference type="SUPFAM" id="SSF54523">
    <property type="entry name" value="Pili subunits"/>
    <property type="match status" value="1"/>
</dbReference>
<evidence type="ECO:0000256" key="7">
    <source>
        <dbReference type="ARBA" id="ARBA00023237"/>
    </source>
</evidence>
<evidence type="ECO:0000256" key="1">
    <source>
        <dbReference type="ARBA" id="ARBA00004241"/>
    </source>
</evidence>
<evidence type="ECO:0000313" key="11">
    <source>
        <dbReference type="Proteomes" id="UP000036013"/>
    </source>
</evidence>
<dbReference type="KEGG" id="ecls:LI67_015950"/>